<evidence type="ECO:0000256" key="1">
    <source>
        <dbReference type="ARBA" id="ARBA00004141"/>
    </source>
</evidence>
<comment type="subcellular location">
    <subcellularLocation>
        <location evidence="1">Membrane</location>
        <topology evidence="1">Multi-pass membrane protein</topology>
    </subcellularLocation>
</comment>
<proteinExistence type="predicted"/>
<dbReference type="PANTHER" id="PTHR30266:SF2">
    <property type="entry name" value="LARGE-CONDUCTANCE MECHANOSENSITIVE CHANNEL"/>
    <property type="match status" value="1"/>
</dbReference>
<evidence type="ECO:0000256" key="4">
    <source>
        <dbReference type="ARBA" id="ARBA00023136"/>
    </source>
</evidence>
<accession>A0A165EH72</accession>
<evidence type="ECO:0000313" key="7">
    <source>
        <dbReference type="Proteomes" id="UP000077266"/>
    </source>
</evidence>
<dbReference type="InterPro" id="IPR037673">
    <property type="entry name" value="MSC/AndL"/>
</dbReference>
<dbReference type="SUPFAM" id="SSF81330">
    <property type="entry name" value="Gated mechanosensitive channel"/>
    <property type="match status" value="1"/>
</dbReference>
<keyword evidence="2" id="KW-0812">Transmembrane</keyword>
<dbReference type="GO" id="GO:0016020">
    <property type="term" value="C:membrane"/>
    <property type="evidence" value="ECO:0007669"/>
    <property type="project" value="UniProtKB-SubCell"/>
</dbReference>
<dbReference type="EMBL" id="KV426140">
    <property type="protein sequence ID" value="KZV86924.1"/>
    <property type="molecule type" value="Genomic_DNA"/>
</dbReference>
<organism evidence="6 7">
    <name type="scientific">Exidia glandulosa HHB12029</name>
    <dbReference type="NCBI Taxonomy" id="1314781"/>
    <lineage>
        <taxon>Eukaryota</taxon>
        <taxon>Fungi</taxon>
        <taxon>Dikarya</taxon>
        <taxon>Basidiomycota</taxon>
        <taxon>Agaricomycotina</taxon>
        <taxon>Agaricomycetes</taxon>
        <taxon>Auriculariales</taxon>
        <taxon>Exidiaceae</taxon>
        <taxon>Exidia</taxon>
    </lineage>
</organism>
<gene>
    <name evidence="6" type="ORF">EXIGLDRAFT_724208</name>
    <name evidence="5" type="ORF">EXIGLDRAFT_729789</name>
</gene>
<dbReference type="PANTHER" id="PTHR30266">
    <property type="entry name" value="MECHANOSENSITIVE CHANNEL MSCL"/>
    <property type="match status" value="1"/>
</dbReference>
<evidence type="ECO:0000313" key="6">
    <source>
        <dbReference type="EMBL" id="KZV86924.1"/>
    </source>
</evidence>
<reference evidence="6 7" key="1">
    <citation type="journal article" date="2016" name="Mol. Biol. Evol.">
        <title>Comparative Genomics of Early-Diverging Mushroom-Forming Fungi Provides Insights into the Origins of Lignocellulose Decay Capabilities.</title>
        <authorList>
            <person name="Nagy L.G."/>
            <person name="Riley R."/>
            <person name="Tritt A."/>
            <person name="Adam C."/>
            <person name="Daum C."/>
            <person name="Floudas D."/>
            <person name="Sun H."/>
            <person name="Yadav J.S."/>
            <person name="Pangilinan J."/>
            <person name="Larsson K.H."/>
            <person name="Matsuura K."/>
            <person name="Barry K."/>
            <person name="Labutti K."/>
            <person name="Kuo R."/>
            <person name="Ohm R.A."/>
            <person name="Bhattacharya S.S."/>
            <person name="Shirouzu T."/>
            <person name="Yoshinaga Y."/>
            <person name="Martin F.M."/>
            <person name="Grigoriev I.V."/>
            <person name="Hibbett D.S."/>
        </authorList>
    </citation>
    <scope>NUCLEOTIDE SEQUENCE [LARGE SCALE GENOMIC DNA]</scope>
    <source>
        <strain evidence="6 7">HHB12029</strain>
    </source>
</reference>
<dbReference type="AlphaFoldDB" id="A0A165EH72"/>
<dbReference type="GO" id="GO:0008381">
    <property type="term" value="F:mechanosensitive monoatomic ion channel activity"/>
    <property type="evidence" value="ECO:0007669"/>
    <property type="project" value="TreeGrafter"/>
</dbReference>
<dbReference type="EMBL" id="KV426328">
    <property type="protein sequence ID" value="KZV82378.1"/>
    <property type="molecule type" value="Genomic_DNA"/>
</dbReference>
<sequence>MATNQAQDEREHHWHDPSDLEDRLVHAPSAIIRSVRGVWSNFQDFIGRDNVLEVALGLIIAQAFTTVIQSLVNDVILPPIALLPFFGRNLPEKFAILRSGPHGPHYNTLEQAASDGAITLAYGNFISKLVNFFLLGFALYGIAQVYGHVSKNSIIKHTVKCAYCRKSISDKSTKCAFCCAWLDGREEKQTSALAPPGVTMDSQ</sequence>
<dbReference type="InterPro" id="IPR036019">
    <property type="entry name" value="MscL_channel"/>
</dbReference>
<keyword evidence="7" id="KW-1185">Reference proteome</keyword>
<keyword evidence="4" id="KW-0472">Membrane</keyword>
<dbReference type="OrthoDB" id="10010920at2759"/>
<name>A0A165EH72_EXIGL</name>
<evidence type="ECO:0000256" key="2">
    <source>
        <dbReference type="ARBA" id="ARBA00022692"/>
    </source>
</evidence>
<dbReference type="Pfam" id="PF01741">
    <property type="entry name" value="MscL"/>
    <property type="match status" value="1"/>
</dbReference>
<evidence type="ECO:0000256" key="3">
    <source>
        <dbReference type="ARBA" id="ARBA00022989"/>
    </source>
</evidence>
<dbReference type="Proteomes" id="UP000077266">
    <property type="component" value="Unassembled WGS sequence"/>
</dbReference>
<protein>
    <submittedName>
        <fullName evidence="6">Gated mechanosensitive channel</fullName>
    </submittedName>
</protein>
<dbReference type="STRING" id="1314781.A0A165EH72"/>
<keyword evidence="3" id="KW-1133">Transmembrane helix</keyword>
<evidence type="ECO:0000313" key="5">
    <source>
        <dbReference type="EMBL" id="KZV82378.1"/>
    </source>
</evidence>
<dbReference type="Gene3D" id="1.10.1200.120">
    <property type="entry name" value="Large-conductance mechanosensitive channel, MscL, domain 1"/>
    <property type="match status" value="1"/>
</dbReference>